<accession>A0A7C5LVC6</accession>
<dbReference type="Pfam" id="PF10691">
    <property type="entry name" value="DUF2497"/>
    <property type="match status" value="1"/>
</dbReference>
<dbReference type="Proteomes" id="UP000885830">
    <property type="component" value="Unassembled WGS sequence"/>
</dbReference>
<proteinExistence type="predicted"/>
<sequence>MEETLESEVQQAVAEAMPQQDEKLEVHAEDLETEPQAENIQDPQDPTPHIEETNEMMKPVDINKLVDEETDREATEAFASLNQAVREKTRLEESGPPIGDLVQEALKPMLQEWLDKNLKGIVERAVTKEIKRISSGK</sequence>
<name>A0A7C5LVC6_9PROT</name>
<evidence type="ECO:0000256" key="1">
    <source>
        <dbReference type="SAM" id="MobiDB-lite"/>
    </source>
</evidence>
<comment type="caution">
    <text evidence="2">The sequence shown here is derived from an EMBL/GenBank/DDBJ whole genome shotgun (WGS) entry which is preliminary data.</text>
</comment>
<protein>
    <submittedName>
        <fullName evidence="2">DUF2497 domain-containing protein</fullName>
    </submittedName>
</protein>
<dbReference type="InterPro" id="IPR019632">
    <property type="entry name" value="DUF2497"/>
</dbReference>
<organism evidence="2">
    <name type="scientific">Hellea balneolensis</name>
    <dbReference type="NCBI Taxonomy" id="287478"/>
    <lineage>
        <taxon>Bacteria</taxon>
        <taxon>Pseudomonadati</taxon>
        <taxon>Pseudomonadota</taxon>
        <taxon>Alphaproteobacteria</taxon>
        <taxon>Maricaulales</taxon>
        <taxon>Robiginitomaculaceae</taxon>
        <taxon>Hellea</taxon>
    </lineage>
</organism>
<dbReference type="EMBL" id="DRMJ01000467">
    <property type="protein sequence ID" value="HHL43729.1"/>
    <property type="molecule type" value="Genomic_DNA"/>
</dbReference>
<dbReference type="AlphaFoldDB" id="A0A7C5LVC6"/>
<feature type="region of interest" description="Disordered" evidence="1">
    <location>
        <begin position="1"/>
        <end position="56"/>
    </location>
</feature>
<feature type="compositionally biased region" description="Basic and acidic residues" evidence="1">
    <location>
        <begin position="20"/>
        <end position="30"/>
    </location>
</feature>
<gene>
    <name evidence="2" type="ORF">ENJ42_08930</name>
</gene>
<evidence type="ECO:0000313" key="2">
    <source>
        <dbReference type="EMBL" id="HHL43729.1"/>
    </source>
</evidence>
<reference evidence="2" key="1">
    <citation type="journal article" date="2020" name="mSystems">
        <title>Genome- and Community-Level Interaction Insights into Carbon Utilization and Element Cycling Functions of Hydrothermarchaeota in Hydrothermal Sediment.</title>
        <authorList>
            <person name="Zhou Z."/>
            <person name="Liu Y."/>
            <person name="Xu W."/>
            <person name="Pan J."/>
            <person name="Luo Z.H."/>
            <person name="Li M."/>
        </authorList>
    </citation>
    <scope>NUCLEOTIDE SEQUENCE [LARGE SCALE GENOMIC DNA]</scope>
    <source>
        <strain evidence="2">HyVt-485</strain>
    </source>
</reference>